<evidence type="ECO:0000313" key="1">
    <source>
        <dbReference type="EMBL" id="KKN47920.1"/>
    </source>
</evidence>
<organism evidence="1">
    <name type="scientific">marine sediment metagenome</name>
    <dbReference type="NCBI Taxonomy" id="412755"/>
    <lineage>
        <taxon>unclassified sequences</taxon>
        <taxon>metagenomes</taxon>
        <taxon>ecological metagenomes</taxon>
    </lineage>
</organism>
<gene>
    <name evidence="1" type="ORF">LCGC14_0658190</name>
</gene>
<sequence length="106" mass="11622">MADPIRARAEKYENIVKTDDPNTCPRCGSTDVAWCGGDSDGSGGYYHMYTCEGCSRLPGGSVRVFLVPCSKEDYGHDPLAPPRDPYAILSMAYKPMKIDENAKENP</sequence>
<comment type="caution">
    <text evidence="1">The sequence shown here is derived from an EMBL/GenBank/DDBJ whole genome shotgun (WGS) entry which is preliminary data.</text>
</comment>
<dbReference type="EMBL" id="LAZR01001250">
    <property type="protein sequence ID" value="KKN47920.1"/>
    <property type="molecule type" value="Genomic_DNA"/>
</dbReference>
<proteinExistence type="predicted"/>
<reference evidence="1" key="1">
    <citation type="journal article" date="2015" name="Nature">
        <title>Complex archaea that bridge the gap between prokaryotes and eukaryotes.</title>
        <authorList>
            <person name="Spang A."/>
            <person name="Saw J.H."/>
            <person name="Jorgensen S.L."/>
            <person name="Zaremba-Niedzwiedzka K."/>
            <person name="Martijn J."/>
            <person name="Lind A.E."/>
            <person name="van Eijk R."/>
            <person name="Schleper C."/>
            <person name="Guy L."/>
            <person name="Ettema T.J."/>
        </authorList>
    </citation>
    <scope>NUCLEOTIDE SEQUENCE</scope>
</reference>
<dbReference type="AlphaFoldDB" id="A0A0F9QUG1"/>
<accession>A0A0F9QUG1</accession>
<name>A0A0F9QUG1_9ZZZZ</name>
<protein>
    <submittedName>
        <fullName evidence="1">Uncharacterized protein</fullName>
    </submittedName>
</protein>